<name>A0A2R6RCT5_ACTCC</name>
<organism evidence="4 5">
    <name type="scientific">Actinidia chinensis var. chinensis</name>
    <name type="common">Chinese soft-hair kiwi</name>
    <dbReference type="NCBI Taxonomy" id="1590841"/>
    <lineage>
        <taxon>Eukaryota</taxon>
        <taxon>Viridiplantae</taxon>
        <taxon>Streptophyta</taxon>
        <taxon>Embryophyta</taxon>
        <taxon>Tracheophyta</taxon>
        <taxon>Spermatophyta</taxon>
        <taxon>Magnoliopsida</taxon>
        <taxon>eudicotyledons</taxon>
        <taxon>Gunneridae</taxon>
        <taxon>Pentapetalae</taxon>
        <taxon>asterids</taxon>
        <taxon>Ericales</taxon>
        <taxon>Actinidiaceae</taxon>
        <taxon>Actinidia</taxon>
    </lineage>
</organism>
<dbReference type="STRING" id="1590841.A0A2R6RCT5"/>
<accession>A0A2R6RCT5</accession>
<dbReference type="PANTHER" id="PTHR34554">
    <property type="entry name" value="RGS1-HXK1-INTERACTING PROTEIN 1"/>
    <property type="match status" value="1"/>
</dbReference>
<comment type="caution">
    <text evidence="4">The sequence shown here is derived from an EMBL/GenBank/DDBJ whole genome shotgun (WGS) entry which is preliminary data.</text>
</comment>
<dbReference type="FunCoup" id="A0A2R6RCT5">
    <property type="interactions" value="2274"/>
</dbReference>
<dbReference type="OrthoDB" id="1907298at2759"/>
<sequence length="263" mass="29170">MAESSDEKPNTPPPSSSRSDLSEYSKSKISVGTTPWIDYAAGQAQLAQKTVEETVDSAIAVTKSRVDRFLTTGSSHLHQAIDSLQDLKSEYDVYEDIVFGKIKEGVLVAALHPVASCSAAVGLGFLALKRPRRFLYYNTLRLFTSEESLLSRADNKVKELRQSIDLLKAESEKLEKSALQAEGELIRGRTKLRQAGKQIQSVIRSAYKIERQAWGLKDDLGELPRREASRFRSQVSNLASEAKKERSAMTKEVSKISNYGISV</sequence>
<keyword evidence="3" id="KW-0812">Transmembrane</keyword>
<dbReference type="OMA" id="KEYSTHE"/>
<proteinExistence type="predicted"/>
<protein>
    <submittedName>
        <fullName evidence="4">Rootletin like</fullName>
    </submittedName>
</protein>
<keyword evidence="1" id="KW-0175">Coiled coil</keyword>
<evidence type="ECO:0000256" key="3">
    <source>
        <dbReference type="SAM" id="Phobius"/>
    </source>
</evidence>
<dbReference type="Gramene" id="PSS26377">
    <property type="protein sequence ID" value="PSS26377"/>
    <property type="gene ID" value="CEY00_Acc07673"/>
</dbReference>
<evidence type="ECO:0000313" key="4">
    <source>
        <dbReference type="EMBL" id="PSS26377.1"/>
    </source>
</evidence>
<evidence type="ECO:0000256" key="1">
    <source>
        <dbReference type="SAM" id="Coils"/>
    </source>
</evidence>
<gene>
    <name evidence="4" type="ORF">CEY00_Acc07673</name>
</gene>
<dbReference type="PANTHER" id="PTHR34554:SF1">
    <property type="entry name" value="ALANINE-TRNA LIGASE"/>
    <property type="match status" value="1"/>
</dbReference>
<evidence type="ECO:0000256" key="2">
    <source>
        <dbReference type="SAM" id="MobiDB-lite"/>
    </source>
</evidence>
<reference evidence="5" key="2">
    <citation type="journal article" date="2018" name="BMC Genomics">
        <title>A manually annotated Actinidia chinensis var. chinensis (kiwifruit) genome highlights the challenges associated with draft genomes and gene prediction in plants.</title>
        <authorList>
            <person name="Pilkington S.M."/>
            <person name="Crowhurst R."/>
            <person name="Hilario E."/>
            <person name="Nardozza S."/>
            <person name="Fraser L."/>
            <person name="Peng Y."/>
            <person name="Gunaseelan K."/>
            <person name="Simpson R."/>
            <person name="Tahir J."/>
            <person name="Deroles S.C."/>
            <person name="Templeton K."/>
            <person name="Luo Z."/>
            <person name="Davy M."/>
            <person name="Cheng C."/>
            <person name="McNeilage M."/>
            <person name="Scaglione D."/>
            <person name="Liu Y."/>
            <person name="Zhang Q."/>
            <person name="Datson P."/>
            <person name="De Silva N."/>
            <person name="Gardiner S.E."/>
            <person name="Bassett H."/>
            <person name="Chagne D."/>
            <person name="McCallum J."/>
            <person name="Dzierzon H."/>
            <person name="Deng C."/>
            <person name="Wang Y.Y."/>
            <person name="Barron L."/>
            <person name="Manako K."/>
            <person name="Bowen J."/>
            <person name="Foster T.M."/>
            <person name="Erridge Z.A."/>
            <person name="Tiffin H."/>
            <person name="Waite C.N."/>
            <person name="Davies K.M."/>
            <person name="Grierson E.P."/>
            <person name="Laing W.A."/>
            <person name="Kirk R."/>
            <person name="Chen X."/>
            <person name="Wood M."/>
            <person name="Montefiori M."/>
            <person name="Brummell D.A."/>
            <person name="Schwinn K.E."/>
            <person name="Catanach A."/>
            <person name="Fullerton C."/>
            <person name="Li D."/>
            <person name="Meiyalaghan S."/>
            <person name="Nieuwenhuizen N."/>
            <person name="Read N."/>
            <person name="Prakash R."/>
            <person name="Hunter D."/>
            <person name="Zhang H."/>
            <person name="McKenzie M."/>
            <person name="Knabel M."/>
            <person name="Harris A."/>
            <person name="Allan A.C."/>
            <person name="Gleave A."/>
            <person name="Chen A."/>
            <person name="Janssen B.J."/>
            <person name="Plunkett B."/>
            <person name="Ampomah-Dwamena C."/>
            <person name="Voogd C."/>
            <person name="Leif D."/>
            <person name="Lafferty D."/>
            <person name="Souleyre E.J.F."/>
            <person name="Varkonyi-Gasic E."/>
            <person name="Gambi F."/>
            <person name="Hanley J."/>
            <person name="Yao J.L."/>
            <person name="Cheung J."/>
            <person name="David K.M."/>
            <person name="Warren B."/>
            <person name="Marsh K."/>
            <person name="Snowden K.C."/>
            <person name="Lin-Wang K."/>
            <person name="Brian L."/>
            <person name="Martinez-Sanchez M."/>
            <person name="Wang M."/>
            <person name="Ileperuma N."/>
            <person name="Macnee N."/>
            <person name="Campin R."/>
            <person name="McAtee P."/>
            <person name="Drummond R.S.M."/>
            <person name="Espley R.V."/>
            <person name="Ireland H.S."/>
            <person name="Wu R."/>
            <person name="Atkinson R.G."/>
            <person name="Karunairetnam S."/>
            <person name="Bulley S."/>
            <person name="Chunkath S."/>
            <person name="Hanley Z."/>
            <person name="Storey R."/>
            <person name="Thrimawithana A.H."/>
            <person name="Thomson S."/>
            <person name="David C."/>
            <person name="Testolin R."/>
            <person name="Huang H."/>
            <person name="Hellens R.P."/>
            <person name="Schaffer R.J."/>
        </authorList>
    </citation>
    <scope>NUCLEOTIDE SEQUENCE [LARGE SCALE GENOMIC DNA]</scope>
    <source>
        <strain evidence="5">cv. Red5</strain>
    </source>
</reference>
<feature type="coiled-coil region" evidence="1">
    <location>
        <begin position="150"/>
        <end position="184"/>
    </location>
</feature>
<reference evidence="4 5" key="1">
    <citation type="submission" date="2017-07" db="EMBL/GenBank/DDBJ databases">
        <title>An improved, manually edited Actinidia chinensis var. chinensis (kiwifruit) genome highlights the challenges associated with draft genomes and gene prediction in plants.</title>
        <authorList>
            <person name="Pilkington S."/>
            <person name="Crowhurst R."/>
            <person name="Hilario E."/>
            <person name="Nardozza S."/>
            <person name="Fraser L."/>
            <person name="Peng Y."/>
            <person name="Gunaseelan K."/>
            <person name="Simpson R."/>
            <person name="Tahir J."/>
            <person name="Deroles S."/>
            <person name="Templeton K."/>
            <person name="Luo Z."/>
            <person name="Davy M."/>
            <person name="Cheng C."/>
            <person name="Mcneilage M."/>
            <person name="Scaglione D."/>
            <person name="Liu Y."/>
            <person name="Zhang Q."/>
            <person name="Datson P."/>
            <person name="De Silva N."/>
            <person name="Gardiner S."/>
            <person name="Bassett H."/>
            <person name="Chagne D."/>
            <person name="Mccallum J."/>
            <person name="Dzierzon H."/>
            <person name="Deng C."/>
            <person name="Wang Y.-Y."/>
            <person name="Barron N."/>
            <person name="Manako K."/>
            <person name="Bowen J."/>
            <person name="Foster T."/>
            <person name="Erridge Z."/>
            <person name="Tiffin H."/>
            <person name="Waite C."/>
            <person name="Davies K."/>
            <person name="Grierson E."/>
            <person name="Laing W."/>
            <person name="Kirk R."/>
            <person name="Chen X."/>
            <person name="Wood M."/>
            <person name="Montefiori M."/>
            <person name="Brummell D."/>
            <person name="Schwinn K."/>
            <person name="Catanach A."/>
            <person name="Fullerton C."/>
            <person name="Li D."/>
            <person name="Meiyalaghan S."/>
            <person name="Nieuwenhuizen N."/>
            <person name="Read N."/>
            <person name="Prakash R."/>
            <person name="Hunter D."/>
            <person name="Zhang H."/>
            <person name="Mckenzie M."/>
            <person name="Knabel M."/>
            <person name="Harris A."/>
            <person name="Allan A."/>
            <person name="Chen A."/>
            <person name="Janssen B."/>
            <person name="Plunkett B."/>
            <person name="Dwamena C."/>
            <person name="Voogd C."/>
            <person name="Leif D."/>
            <person name="Lafferty D."/>
            <person name="Souleyre E."/>
            <person name="Varkonyi-Gasic E."/>
            <person name="Gambi F."/>
            <person name="Hanley J."/>
            <person name="Yao J.-L."/>
            <person name="Cheung J."/>
            <person name="David K."/>
            <person name="Warren B."/>
            <person name="Marsh K."/>
            <person name="Snowden K."/>
            <person name="Lin-Wang K."/>
            <person name="Brian L."/>
            <person name="Martinez-Sanchez M."/>
            <person name="Wang M."/>
            <person name="Ileperuma N."/>
            <person name="Macnee N."/>
            <person name="Campin R."/>
            <person name="Mcatee P."/>
            <person name="Drummond R."/>
            <person name="Espley R."/>
            <person name="Ireland H."/>
            <person name="Wu R."/>
            <person name="Atkinson R."/>
            <person name="Karunairetnam S."/>
            <person name="Bulley S."/>
            <person name="Chunkath S."/>
            <person name="Hanley Z."/>
            <person name="Storey R."/>
            <person name="Thrimawithana A."/>
            <person name="Thomson S."/>
            <person name="David C."/>
            <person name="Testolin R."/>
        </authorList>
    </citation>
    <scope>NUCLEOTIDE SEQUENCE [LARGE SCALE GENOMIC DNA]</scope>
    <source>
        <strain evidence="5">cv. Red5</strain>
        <tissue evidence="4">Young leaf</tissue>
    </source>
</reference>
<dbReference type="InterPro" id="IPR053284">
    <property type="entry name" value="RGS1-HXK1_interactor"/>
</dbReference>
<keyword evidence="5" id="KW-1185">Reference proteome</keyword>
<keyword evidence="3" id="KW-0472">Membrane</keyword>
<evidence type="ECO:0000313" key="5">
    <source>
        <dbReference type="Proteomes" id="UP000241394"/>
    </source>
</evidence>
<dbReference type="EMBL" id="NKQK01000007">
    <property type="protein sequence ID" value="PSS26377.1"/>
    <property type="molecule type" value="Genomic_DNA"/>
</dbReference>
<dbReference type="AlphaFoldDB" id="A0A2R6RCT5"/>
<dbReference type="Proteomes" id="UP000241394">
    <property type="component" value="Chromosome LG7"/>
</dbReference>
<dbReference type="InParanoid" id="A0A2R6RCT5"/>
<keyword evidence="3" id="KW-1133">Transmembrane helix</keyword>
<feature type="region of interest" description="Disordered" evidence="2">
    <location>
        <begin position="1"/>
        <end position="26"/>
    </location>
</feature>
<feature type="transmembrane region" description="Helical" evidence="3">
    <location>
        <begin position="106"/>
        <end position="128"/>
    </location>
</feature>